<dbReference type="InterPro" id="IPR050736">
    <property type="entry name" value="Sensor_HK_Regulatory"/>
</dbReference>
<dbReference type="PANTHER" id="PTHR43711:SF1">
    <property type="entry name" value="HISTIDINE KINASE 1"/>
    <property type="match status" value="1"/>
</dbReference>
<dbReference type="GO" id="GO:0045121">
    <property type="term" value="C:membrane raft"/>
    <property type="evidence" value="ECO:0007669"/>
    <property type="project" value="UniProtKB-SubCell"/>
</dbReference>
<dbReference type="PANTHER" id="PTHR43711">
    <property type="entry name" value="TWO-COMPONENT HISTIDINE KINASE"/>
    <property type="match status" value="1"/>
</dbReference>
<protein>
    <recommendedName>
        <fullName evidence="4">histidine kinase</fullName>
        <ecNumber evidence="4">2.7.13.3</ecNumber>
    </recommendedName>
</protein>
<comment type="catalytic activity">
    <reaction evidence="1">
        <text>ATP + protein L-histidine = ADP + protein N-phospho-L-histidine.</text>
        <dbReference type="EC" id="2.7.13.3"/>
    </reaction>
</comment>
<dbReference type="CDD" id="cd00082">
    <property type="entry name" value="HisKA"/>
    <property type="match status" value="1"/>
</dbReference>
<evidence type="ECO:0000256" key="7">
    <source>
        <dbReference type="ARBA" id="ARBA00022679"/>
    </source>
</evidence>
<dbReference type="InterPro" id="IPR036097">
    <property type="entry name" value="HisK_dim/P_sf"/>
</dbReference>
<feature type="transmembrane region" description="Helical" evidence="14">
    <location>
        <begin position="117"/>
        <end position="136"/>
    </location>
</feature>
<keyword evidence="14" id="KW-0812">Transmembrane</keyword>
<proteinExistence type="predicted"/>
<dbReference type="Gene3D" id="3.30.565.10">
    <property type="entry name" value="Histidine kinase-like ATPase, C-terminal domain"/>
    <property type="match status" value="1"/>
</dbReference>
<evidence type="ECO:0000256" key="12">
    <source>
        <dbReference type="ARBA" id="ARBA00023136"/>
    </source>
</evidence>
<evidence type="ECO:0000256" key="9">
    <source>
        <dbReference type="ARBA" id="ARBA00022777"/>
    </source>
</evidence>
<dbReference type="EC" id="2.7.13.3" evidence="4"/>
<feature type="transmembrane region" description="Helical" evidence="14">
    <location>
        <begin position="142"/>
        <end position="164"/>
    </location>
</feature>
<dbReference type="InterPro" id="IPR005467">
    <property type="entry name" value="His_kinase_dom"/>
</dbReference>
<dbReference type="SUPFAM" id="SSF47384">
    <property type="entry name" value="Homodimeric domain of signal transducing histidine kinase"/>
    <property type="match status" value="1"/>
</dbReference>
<dbReference type="AlphaFoldDB" id="A0A6G6WBZ9"/>
<dbReference type="Pfam" id="PF00512">
    <property type="entry name" value="HisKA"/>
    <property type="match status" value="1"/>
</dbReference>
<evidence type="ECO:0000256" key="6">
    <source>
        <dbReference type="ARBA" id="ARBA00022553"/>
    </source>
</evidence>
<evidence type="ECO:0000256" key="14">
    <source>
        <dbReference type="SAM" id="Phobius"/>
    </source>
</evidence>
<evidence type="ECO:0000256" key="3">
    <source>
        <dbReference type="ARBA" id="ARBA00004314"/>
    </source>
</evidence>
<evidence type="ECO:0000256" key="13">
    <source>
        <dbReference type="SAM" id="MobiDB-lite"/>
    </source>
</evidence>
<dbReference type="GO" id="GO:0005886">
    <property type="term" value="C:plasma membrane"/>
    <property type="evidence" value="ECO:0007669"/>
    <property type="project" value="UniProtKB-SubCell"/>
</dbReference>
<dbReference type="RefSeq" id="WP_165230896.1">
    <property type="nucleotide sequence ID" value="NZ_CP049257.1"/>
</dbReference>
<evidence type="ECO:0000256" key="4">
    <source>
        <dbReference type="ARBA" id="ARBA00012438"/>
    </source>
</evidence>
<dbReference type="Gene3D" id="1.10.287.130">
    <property type="match status" value="1"/>
</dbReference>
<evidence type="ECO:0000256" key="1">
    <source>
        <dbReference type="ARBA" id="ARBA00000085"/>
    </source>
</evidence>
<keyword evidence="5" id="KW-1003">Cell membrane</keyword>
<sequence length="544" mass="59708">MKARLSEEVRRLWLEPRDPRLLQVGFTALFLLDLALRQIGGVELRTGPLIGFVLAPLVFVVSLLVPWRRVPEWCRLALLVVDFGLIGLGRLDPVGGTALMVVVPALWLGYVYGVRGAVVTGVATVGLVSVPGLLYVGPSGVVVSRLVTTTIIAVVVALALAGVVERVRGSQETIELQRRISEAILDTVDVGLVLLDGEGRYLNKNRRHEDFMRLAFPGGHAGVAGQLGDVYHEDGETLVDRDEMPTHRATQGEEFDDQLIWVGADPLTRRALSVSSRVVRDDAGRFAGAALAYKDVTDFMRALEVKDEFVASVSHELRTPLTSIHGFTALVLERDDLPEEVRHQLGVVARNVDRLDRLVADLLQTAQVERGLVHLERERCDLAHLVRQSAEAVRPALERAGLTLECRIPQHLFVLVDPQRFSQVVDNLLSNAVKYTPAGGHVEVDLAVTHERVELEVRDTGIGISTRDRHHVFSRFFRARHAAEQSIQGIGLGLSITKAIVDSHGGRIEVESEPGRGSAFRVRLPLDAPPPRPRAPRDEPSVVG</sequence>
<dbReference type="InterPro" id="IPR003661">
    <property type="entry name" value="HisK_dim/P_dom"/>
</dbReference>
<dbReference type="Gene3D" id="3.30.450.20">
    <property type="entry name" value="PAS domain"/>
    <property type="match status" value="1"/>
</dbReference>
<dbReference type="PROSITE" id="PS50109">
    <property type="entry name" value="HIS_KIN"/>
    <property type="match status" value="1"/>
</dbReference>
<evidence type="ECO:0000259" key="15">
    <source>
        <dbReference type="PROSITE" id="PS50109"/>
    </source>
</evidence>
<dbReference type="KEGG" id="nano:G5V58_08135"/>
<feature type="transmembrane region" description="Helical" evidence="14">
    <location>
        <begin position="21"/>
        <end position="40"/>
    </location>
</feature>
<feature type="transmembrane region" description="Helical" evidence="14">
    <location>
        <begin position="94"/>
        <end position="112"/>
    </location>
</feature>
<keyword evidence="12 14" id="KW-0472">Membrane</keyword>
<dbReference type="InterPro" id="IPR036890">
    <property type="entry name" value="HATPase_C_sf"/>
</dbReference>
<evidence type="ECO:0000313" key="17">
    <source>
        <dbReference type="Proteomes" id="UP000502996"/>
    </source>
</evidence>
<evidence type="ECO:0000256" key="5">
    <source>
        <dbReference type="ARBA" id="ARBA00022475"/>
    </source>
</evidence>
<dbReference type="SMART" id="SM00388">
    <property type="entry name" value="HisKA"/>
    <property type="match status" value="1"/>
</dbReference>
<dbReference type="GO" id="GO:0000155">
    <property type="term" value="F:phosphorelay sensor kinase activity"/>
    <property type="evidence" value="ECO:0007669"/>
    <property type="project" value="InterPro"/>
</dbReference>
<dbReference type="InterPro" id="IPR004358">
    <property type="entry name" value="Sig_transdc_His_kin-like_C"/>
</dbReference>
<evidence type="ECO:0000256" key="11">
    <source>
        <dbReference type="ARBA" id="ARBA00023012"/>
    </source>
</evidence>
<feature type="compositionally biased region" description="Basic and acidic residues" evidence="13">
    <location>
        <begin position="535"/>
        <end position="544"/>
    </location>
</feature>
<dbReference type="Pfam" id="PF02518">
    <property type="entry name" value="HATPase_c"/>
    <property type="match status" value="1"/>
</dbReference>
<dbReference type="SUPFAM" id="SSF55874">
    <property type="entry name" value="ATPase domain of HSP90 chaperone/DNA topoisomerase II/histidine kinase"/>
    <property type="match status" value="1"/>
</dbReference>
<evidence type="ECO:0000256" key="10">
    <source>
        <dbReference type="ARBA" id="ARBA00022840"/>
    </source>
</evidence>
<dbReference type="PRINTS" id="PR00344">
    <property type="entry name" value="BCTRLSENSOR"/>
</dbReference>
<keyword evidence="17" id="KW-1185">Reference proteome</keyword>
<dbReference type="Proteomes" id="UP000502996">
    <property type="component" value="Chromosome"/>
</dbReference>
<dbReference type="InterPro" id="IPR003594">
    <property type="entry name" value="HATPase_dom"/>
</dbReference>
<dbReference type="FunFam" id="1.10.287.130:FF:000001">
    <property type="entry name" value="Two-component sensor histidine kinase"/>
    <property type="match status" value="1"/>
</dbReference>
<feature type="domain" description="Histidine kinase" evidence="15">
    <location>
        <begin position="312"/>
        <end position="528"/>
    </location>
</feature>
<keyword evidence="10" id="KW-0067">ATP-binding</keyword>
<feature type="region of interest" description="Disordered" evidence="13">
    <location>
        <begin position="508"/>
        <end position="544"/>
    </location>
</feature>
<accession>A0A6G6WBZ9</accession>
<feature type="transmembrane region" description="Helical" evidence="14">
    <location>
        <begin position="46"/>
        <end position="65"/>
    </location>
</feature>
<name>A0A6G6WBZ9_9ACTN</name>
<keyword evidence="14" id="KW-1133">Transmembrane helix</keyword>
<organism evidence="16 17">
    <name type="scientific">Nocardioides anomalus</name>
    <dbReference type="NCBI Taxonomy" id="2712223"/>
    <lineage>
        <taxon>Bacteria</taxon>
        <taxon>Bacillati</taxon>
        <taxon>Actinomycetota</taxon>
        <taxon>Actinomycetes</taxon>
        <taxon>Propionibacteriales</taxon>
        <taxon>Nocardioidaceae</taxon>
        <taxon>Nocardioides</taxon>
    </lineage>
</organism>
<keyword evidence="9" id="KW-0418">Kinase</keyword>
<dbReference type="SMART" id="SM00387">
    <property type="entry name" value="HATPase_c"/>
    <property type="match status" value="1"/>
</dbReference>
<dbReference type="CDD" id="cd00075">
    <property type="entry name" value="HATPase"/>
    <property type="match status" value="1"/>
</dbReference>
<dbReference type="EMBL" id="CP049257">
    <property type="protein sequence ID" value="QIG42754.1"/>
    <property type="molecule type" value="Genomic_DNA"/>
</dbReference>
<evidence type="ECO:0000256" key="2">
    <source>
        <dbReference type="ARBA" id="ARBA00004236"/>
    </source>
</evidence>
<keyword evidence="7" id="KW-0808">Transferase</keyword>
<dbReference type="FunFam" id="3.30.565.10:FF:000023">
    <property type="entry name" value="PAS domain-containing sensor histidine kinase"/>
    <property type="match status" value="1"/>
</dbReference>
<gene>
    <name evidence="16" type="ORF">G5V58_08135</name>
</gene>
<comment type="subcellular location">
    <subcellularLocation>
        <location evidence="2">Cell membrane</location>
    </subcellularLocation>
    <subcellularLocation>
        <location evidence="3">Membrane raft</location>
        <topology evidence="3">Multi-pass membrane protein</topology>
    </subcellularLocation>
</comment>
<evidence type="ECO:0000313" key="16">
    <source>
        <dbReference type="EMBL" id="QIG42754.1"/>
    </source>
</evidence>
<keyword evidence="8" id="KW-0547">Nucleotide-binding</keyword>
<evidence type="ECO:0000256" key="8">
    <source>
        <dbReference type="ARBA" id="ARBA00022741"/>
    </source>
</evidence>
<dbReference type="GO" id="GO:0005524">
    <property type="term" value="F:ATP binding"/>
    <property type="evidence" value="ECO:0007669"/>
    <property type="project" value="UniProtKB-KW"/>
</dbReference>
<keyword evidence="6" id="KW-0597">Phosphoprotein</keyword>
<keyword evidence="11" id="KW-0902">Two-component regulatory system</keyword>
<reference evidence="16 17" key="1">
    <citation type="submission" date="2020-02" db="EMBL/GenBank/DDBJ databases">
        <title>Full genome sequence of Nocardioides sp. R-3366.</title>
        <authorList>
            <person name="Im W.-T."/>
        </authorList>
    </citation>
    <scope>NUCLEOTIDE SEQUENCE [LARGE SCALE GENOMIC DNA]</scope>
    <source>
        <strain evidence="16 17">R-3366</strain>
    </source>
</reference>